<evidence type="ECO:0000256" key="1">
    <source>
        <dbReference type="SAM" id="MobiDB-lite"/>
    </source>
</evidence>
<proteinExistence type="predicted"/>
<dbReference type="AlphaFoldDB" id="A0A0G0PUN8"/>
<comment type="caution">
    <text evidence="2">The sequence shown here is derived from an EMBL/GenBank/DDBJ whole genome shotgun (WGS) entry which is preliminary data.</text>
</comment>
<protein>
    <submittedName>
        <fullName evidence="2">Uncharacterized protein</fullName>
    </submittedName>
</protein>
<reference evidence="2 3" key="1">
    <citation type="journal article" date="2015" name="Nature">
        <title>rRNA introns, odd ribosomes, and small enigmatic genomes across a large radiation of phyla.</title>
        <authorList>
            <person name="Brown C.T."/>
            <person name="Hug L.A."/>
            <person name="Thomas B.C."/>
            <person name="Sharon I."/>
            <person name="Castelle C.J."/>
            <person name="Singh A."/>
            <person name="Wilkins M.J."/>
            <person name="Williams K.H."/>
            <person name="Banfield J.F."/>
        </authorList>
    </citation>
    <scope>NUCLEOTIDE SEQUENCE [LARGE SCALE GENOMIC DNA]</scope>
</reference>
<evidence type="ECO:0000313" key="2">
    <source>
        <dbReference type="EMBL" id="KKR31889.1"/>
    </source>
</evidence>
<feature type="region of interest" description="Disordered" evidence="1">
    <location>
        <begin position="1"/>
        <end position="22"/>
    </location>
</feature>
<organism evidence="2 3">
    <name type="scientific">Candidatus Gottesmanbacteria bacterium GW2011_GWC2_39_8</name>
    <dbReference type="NCBI Taxonomy" id="1618450"/>
    <lineage>
        <taxon>Bacteria</taxon>
        <taxon>Candidatus Gottesmaniibacteriota</taxon>
    </lineage>
</organism>
<accession>A0A0G0PUN8</accession>
<sequence>MKAIKDTLIGNSEKRTRRGARRPETRVVFKFRSTAGSQLDEKALGKFEKDGGLIVYRDRKSDNYFAIGLQTGHMHLSSQRGYILNIDHFDPREGLQRHYIHEFPPEIQLDVVPKNGTLDTLSESNGHKYFVRRGYDFLGRLKADSYDNGTDKDKALADYRKVELQRFGHLTEDFLPRQIDVDATIKALVRQVRAGNFGRPRLVKAQKERKRNR</sequence>
<name>A0A0G0PUN8_9BACT</name>
<dbReference type="EMBL" id="LBXN01000058">
    <property type="protein sequence ID" value="KKR31889.1"/>
    <property type="molecule type" value="Genomic_DNA"/>
</dbReference>
<gene>
    <name evidence="2" type="ORF">UT63_C0058G0015</name>
</gene>
<evidence type="ECO:0000313" key="3">
    <source>
        <dbReference type="Proteomes" id="UP000034539"/>
    </source>
</evidence>
<dbReference type="Proteomes" id="UP000034539">
    <property type="component" value="Unassembled WGS sequence"/>
</dbReference>